<evidence type="ECO:0000313" key="2">
    <source>
        <dbReference type="EMBL" id="KAG8547929.1"/>
    </source>
</evidence>
<proteinExistence type="predicted"/>
<keyword evidence="3" id="KW-1185">Reference proteome</keyword>
<dbReference type="AlphaFoldDB" id="A0AAV6ZEK4"/>
<name>A0AAV6ZEK4_ENGPU</name>
<dbReference type="EMBL" id="WNYA01000566">
    <property type="protein sequence ID" value="KAG8547929.1"/>
    <property type="molecule type" value="Genomic_DNA"/>
</dbReference>
<evidence type="ECO:0000313" key="3">
    <source>
        <dbReference type="Proteomes" id="UP000824782"/>
    </source>
</evidence>
<protein>
    <recommendedName>
        <fullName evidence="4">Gamma-aminobutyric acid type B receptor subunit 1</fullName>
    </recommendedName>
</protein>
<sequence length="117" mass="13669">CRIIHPPRDGGIRYRGLTLSQVKAVEYLPLDYEIEFVCRGEREISGPKVRKCQRDGTWTDMDKPSRCGKYLPWPPTCDLPCLRRPHPLHLLRWKGAPLLRIGTQELTVMRMREDTRA</sequence>
<accession>A0AAV6ZEK4</accession>
<evidence type="ECO:0000256" key="1">
    <source>
        <dbReference type="ARBA" id="ARBA00023157"/>
    </source>
</evidence>
<comment type="caution">
    <text evidence="2">The sequence shown here is derived from an EMBL/GenBank/DDBJ whole genome shotgun (WGS) entry which is preliminary data.</text>
</comment>
<dbReference type="SUPFAM" id="SSF57535">
    <property type="entry name" value="Complement control module/SCR domain"/>
    <property type="match status" value="1"/>
</dbReference>
<gene>
    <name evidence="2" type="ORF">GDO81_027101</name>
</gene>
<dbReference type="Gene3D" id="2.10.70.10">
    <property type="entry name" value="Complement Module, domain 1"/>
    <property type="match status" value="1"/>
</dbReference>
<dbReference type="Proteomes" id="UP000824782">
    <property type="component" value="Unassembled WGS sequence"/>
</dbReference>
<evidence type="ECO:0008006" key="4">
    <source>
        <dbReference type="Google" id="ProtNLM"/>
    </source>
</evidence>
<organism evidence="2 3">
    <name type="scientific">Engystomops pustulosus</name>
    <name type="common">Tungara frog</name>
    <name type="synonym">Physalaemus pustulosus</name>
    <dbReference type="NCBI Taxonomy" id="76066"/>
    <lineage>
        <taxon>Eukaryota</taxon>
        <taxon>Metazoa</taxon>
        <taxon>Chordata</taxon>
        <taxon>Craniata</taxon>
        <taxon>Vertebrata</taxon>
        <taxon>Euteleostomi</taxon>
        <taxon>Amphibia</taxon>
        <taxon>Batrachia</taxon>
        <taxon>Anura</taxon>
        <taxon>Neobatrachia</taxon>
        <taxon>Hyloidea</taxon>
        <taxon>Leptodactylidae</taxon>
        <taxon>Leiuperinae</taxon>
        <taxon>Engystomops</taxon>
    </lineage>
</organism>
<reference evidence="2" key="1">
    <citation type="thesis" date="2020" institute="ProQuest LLC" country="789 East Eisenhower Parkway, Ann Arbor, MI, USA">
        <title>Comparative Genomics and Chromosome Evolution.</title>
        <authorList>
            <person name="Mudd A.B."/>
        </authorList>
    </citation>
    <scope>NUCLEOTIDE SEQUENCE</scope>
    <source>
        <strain evidence="2">237g6f4</strain>
        <tissue evidence="2">Blood</tissue>
    </source>
</reference>
<keyword evidence="1" id="KW-1015">Disulfide bond</keyword>
<dbReference type="InterPro" id="IPR035976">
    <property type="entry name" value="Sushi/SCR/CCP_sf"/>
</dbReference>
<feature type="non-terminal residue" evidence="2">
    <location>
        <position position="1"/>
    </location>
</feature>